<dbReference type="PANTHER" id="PTHR20857">
    <property type="entry name" value="THIAMINE-PHOSPHATE PYROPHOSPHORYLASE"/>
    <property type="match status" value="1"/>
</dbReference>
<evidence type="ECO:0000259" key="3">
    <source>
        <dbReference type="Pfam" id="PF02581"/>
    </source>
</evidence>
<dbReference type="Pfam" id="PF02581">
    <property type="entry name" value="TMP-TENI"/>
    <property type="match status" value="1"/>
</dbReference>
<dbReference type="PANTHER" id="PTHR20857:SF23">
    <property type="entry name" value="THIAMINE BIOSYNTHETIC BIFUNCTIONAL ENZYME"/>
    <property type="match status" value="1"/>
</dbReference>
<dbReference type="RefSeq" id="WP_222581123.1">
    <property type="nucleotide sequence ID" value="NZ_JAHVHU010000016.1"/>
</dbReference>
<dbReference type="EMBL" id="JAHVHU010000016">
    <property type="protein sequence ID" value="MBY5959585.1"/>
    <property type="molecule type" value="Genomic_DNA"/>
</dbReference>
<dbReference type="SUPFAM" id="SSF51391">
    <property type="entry name" value="Thiamin phosphate synthase"/>
    <property type="match status" value="1"/>
</dbReference>
<keyword evidence="2" id="KW-0784">Thiamine biosynthesis</keyword>
<dbReference type="Proteomes" id="UP000753961">
    <property type="component" value="Unassembled WGS sequence"/>
</dbReference>
<organism evidence="4 5">
    <name type="scientific">Membranihabitans marinus</name>
    <dbReference type="NCBI Taxonomy" id="1227546"/>
    <lineage>
        <taxon>Bacteria</taxon>
        <taxon>Pseudomonadati</taxon>
        <taxon>Bacteroidota</taxon>
        <taxon>Saprospiria</taxon>
        <taxon>Saprospirales</taxon>
        <taxon>Saprospiraceae</taxon>
        <taxon>Membranihabitans</taxon>
    </lineage>
</organism>
<dbReference type="InterPro" id="IPR036206">
    <property type="entry name" value="ThiamineP_synth_sf"/>
</dbReference>
<keyword evidence="5" id="KW-1185">Reference proteome</keyword>
<dbReference type="Gene3D" id="3.20.20.70">
    <property type="entry name" value="Aldolase class I"/>
    <property type="match status" value="1"/>
</dbReference>
<dbReference type="InterPro" id="IPR022998">
    <property type="entry name" value="ThiamineP_synth_TenI"/>
</dbReference>
<evidence type="ECO:0000256" key="2">
    <source>
        <dbReference type="ARBA" id="ARBA00022977"/>
    </source>
</evidence>
<dbReference type="GO" id="GO:0004789">
    <property type="term" value="F:thiamine-phosphate diphosphorylase activity"/>
    <property type="evidence" value="ECO:0007669"/>
    <property type="project" value="TreeGrafter"/>
</dbReference>
<dbReference type="InterPro" id="IPR013785">
    <property type="entry name" value="Aldolase_TIM"/>
</dbReference>
<name>A0A953HW52_9BACT</name>
<protein>
    <submittedName>
        <fullName evidence="4">Thiamine phosphate synthase</fullName>
    </submittedName>
</protein>
<accession>A0A953HW52</accession>
<dbReference type="CDD" id="cd00564">
    <property type="entry name" value="TMP_TenI"/>
    <property type="match status" value="1"/>
</dbReference>
<dbReference type="GO" id="GO:0009228">
    <property type="term" value="P:thiamine biosynthetic process"/>
    <property type="evidence" value="ECO:0007669"/>
    <property type="project" value="UniProtKB-KW"/>
</dbReference>
<comment type="pathway">
    <text evidence="1">Cofactor biosynthesis; thiamine diphosphate biosynthesis.</text>
</comment>
<evidence type="ECO:0000256" key="1">
    <source>
        <dbReference type="ARBA" id="ARBA00004948"/>
    </source>
</evidence>
<comment type="caution">
    <text evidence="4">The sequence shown here is derived from an EMBL/GenBank/DDBJ whole genome shotgun (WGS) entry which is preliminary data.</text>
</comment>
<evidence type="ECO:0000313" key="4">
    <source>
        <dbReference type="EMBL" id="MBY5959585.1"/>
    </source>
</evidence>
<feature type="domain" description="Thiamine phosphate synthase/TenI" evidence="3">
    <location>
        <begin position="12"/>
        <end position="192"/>
    </location>
</feature>
<dbReference type="AlphaFoldDB" id="A0A953HW52"/>
<evidence type="ECO:0000313" key="5">
    <source>
        <dbReference type="Proteomes" id="UP000753961"/>
    </source>
</evidence>
<sequence>MKNRSEKIRPGIYLVVDPSMDEQNLLEKLKLSLDKGISMVQIWDHFKDGEQVESLIDEICSMCKPYHTPVFINNRWEYLKTTSLDGVHFDVIPENIDEIRKDTAPHALFGLTCENALDDVRWAAAHDMDYISFCSMFPSTSVSRCEIVRPGTVVEASKIFDKPIFLAGGINPTNLRELDQLKYDGIAVISGIMNSEEPGLAIDAFHKILNS</sequence>
<reference evidence="4" key="1">
    <citation type="submission" date="2021-06" db="EMBL/GenBank/DDBJ databases">
        <title>44 bacteria genomes isolated from Dapeng, Shenzhen.</title>
        <authorList>
            <person name="Zheng W."/>
            <person name="Yu S."/>
            <person name="Huang Y."/>
        </authorList>
    </citation>
    <scope>NUCLEOTIDE SEQUENCE</scope>
    <source>
        <strain evidence="4">DP5N28-2</strain>
    </source>
</reference>
<dbReference type="GO" id="GO:0005737">
    <property type="term" value="C:cytoplasm"/>
    <property type="evidence" value="ECO:0007669"/>
    <property type="project" value="TreeGrafter"/>
</dbReference>
<proteinExistence type="predicted"/>
<gene>
    <name evidence="4" type="ORF">KUV50_15640</name>
</gene>